<organism evidence="1 2">
    <name type="scientific">Lecanicillium saksenae</name>
    <dbReference type="NCBI Taxonomy" id="468837"/>
    <lineage>
        <taxon>Eukaryota</taxon>
        <taxon>Fungi</taxon>
        <taxon>Dikarya</taxon>
        <taxon>Ascomycota</taxon>
        <taxon>Pezizomycotina</taxon>
        <taxon>Sordariomycetes</taxon>
        <taxon>Hypocreomycetidae</taxon>
        <taxon>Hypocreales</taxon>
        <taxon>Cordycipitaceae</taxon>
        <taxon>Lecanicillium</taxon>
    </lineage>
</organism>
<protein>
    <submittedName>
        <fullName evidence="1">Uncharacterized protein</fullName>
    </submittedName>
</protein>
<gene>
    <name evidence="1" type="ORF">NLG97_g1311</name>
</gene>
<reference evidence="1" key="1">
    <citation type="submission" date="2022-07" db="EMBL/GenBank/DDBJ databases">
        <title>Genome Sequence of Lecanicillium saksenae.</title>
        <authorList>
            <person name="Buettner E."/>
        </authorList>
    </citation>
    <scope>NUCLEOTIDE SEQUENCE</scope>
    <source>
        <strain evidence="1">VT-O1</strain>
    </source>
</reference>
<name>A0ACC1R6Q1_9HYPO</name>
<accession>A0ACC1R6Q1</accession>
<evidence type="ECO:0000313" key="2">
    <source>
        <dbReference type="Proteomes" id="UP001148737"/>
    </source>
</evidence>
<keyword evidence="2" id="KW-1185">Reference proteome</keyword>
<proteinExistence type="predicted"/>
<evidence type="ECO:0000313" key="1">
    <source>
        <dbReference type="EMBL" id="KAJ3498192.1"/>
    </source>
</evidence>
<dbReference type="EMBL" id="JANAKD010000064">
    <property type="protein sequence ID" value="KAJ3498192.1"/>
    <property type="molecule type" value="Genomic_DNA"/>
</dbReference>
<dbReference type="Proteomes" id="UP001148737">
    <property type="component" value="Unassembled WGS sequence"/>
</dbReference>
<comment type="caution">
    <text evidence="1">The sequence shown here is derived from an EMBL/GenBank/DDBJ whole genome shotgun (WGS) entry which is preliminary data.</text>
</comment>
<sequence>MINLIKATIANARSRVSRLFVPLSRPSSPKLVPRQQFLEEPDYYERGGFHPVSLGDTFDSKRYTILRKLGYGQYSTVWLARDLNHKGPNGDHVCLVSDVLGHHLDFQAAKYEDGRLPVKAVKEIVRQLLTGLDFLHEECGVIHTDLKPTNILLELETPNDTVSEYLDSVPPRSIKRQNGAIIPLREVITTPPVSEMASLHVKIIDFGVASWRQNHLSDLIQSPALRAPEVTIGAPWDTGVDIWSLGCLVVEFVQGIVLFSGNASENGTWTAEDDHLAKIVEVLGPFPSSLLSRGSRSAQFFDEQGIFPEYIATGTWLTRLNLLGKLIRIRNLKPTSLERLLNGEVKPFSKPADMLDTEIGAFIDFVRGMLEIDPMARKSAAQLLQHEWLS</sequence>